<keyword evidence="2" id="KW-0233">DNA recombination</keyword>
<dbReference type="InterPro" id="IPR011010">
    <property type="entry name" value="DNA_brk_join_enz"/>
</dbReference>
<dbReference type="InterPro" id="IPR010998">
    <property type="entry name" value="Integrase_recombinase_N"/>
</dbReference>
<evidence type="ECO:0008006" key="5">
    <source>
        <dbReference type="Google" id="ProtNLM"/>
    </source>
</evidence>
<dbReference type="OrthoDB" id="3262705at2759"/>
<dbReference type="AlphaFoldDB" id="A0A0C9TAF4"/>
<dbReference type="SUPFAM" id="SSF47823">
    <property type="entry name" value="lambda integrase-like, N-terminal domain"/>
    <property type="match status" value="1"/>
</dbReference>
<evidence type="ECO:0000313" key="3">
    <source>
        <dbReference type="EMBL" id="KIJ12605.1"/>
    </source>
</evidence>
<dbReference type="EMBL" id="KN819361">
    <property type="protein sequence ID" value="KIJ12605.1"/>
    <property type="molecule type" value="Genomic_DNA"/>
</dbReference>
<evidence type="ECO:0000256" key="1">
    <source>
        <dbReference type="ARBA" id="ARBA00023125"/>
    </source>
</evidence>
<dbReference type="SUPFAM" id="SSF56349">
    <property type="entry name" value="DNA breaking-rejoining enzymes"/>
    <property type="match status" value="1"/>
</dbReference>
<reference evidence="4" key="2">
    <citation type="submission" date="2015-01" db="EMBL/GenBank/DDBJ databases">
        <title>Evolutionary Origins and Diversification of the Mycorrhizal Mutualists.</title>
        <authorList>
            <consortium name="DOE Joint Genome Institute"/>
            <consortium name="Mycorrhizal Genomics Consortium"/>
            <person name="Kohler A."/>
            <person name="Kuo A."/>
            <person name="Nagy L.G."/>
            <person name="Floudas D."/>
            <person name="Copeland A."/>
            <person name="Barry K.W."/>
            <person name="Cichocki N."/>
            <person name="Veneault-Fourrey C."/>
            <person name="LaButti K."/>
            <person name="Lindquist E.A."/>
            <person name="Lipzen A."/>
            <person name="Lundell T."/>
            <person name="Morin E."/>
            <person name="Murat C."/>
            <person name="Riley R."/>
            <person name="Ohm R."/>
            <person name="Sun H."/>
            <person name="Tunlid A."/>
            <person name="Henrissat B."/>
            <person name="Grigoriev I.V."/>
            <person name="Hibbett D.S."/>
            <person name="Martin F."/>
        </authorList>
    </citation>
    <scope>NUCLEOTIDE SEQUENCE [LARGE SCALE GENOMIC DNA]</scope>
    <source>
        <strain evidence="4">ATCC 200175</strain>
    </source>
</reference>
<dbReference type="HOGENOM" id="CLU_003292_2_3_1"/>
<accession>A0A0C9TAF4</accession>
<dbReference type="InterPro" id="IPR013762">
    <property type="entry name" value="Integrase-like_cat_sf"/>
</dbReference>
<evidence type="ECO:0000313" key="4">
    <source>
        <dbReference type="Proteomes" id="UP000053647"/>
    </source>
</evidence>
<keyword evidence="4" id="KW-1185">Reference proteome</keyword>
<proteinExistence type="predicted"/>
<dbReference type="GO" id="GO:0006310">
    <property type="term" value="P:DNA recombination"/>
    <property type="evidence" value="ECO:0007669"/>
    <property type="project" value="UniProtKB-KW"/>
</dbReference>
<protein>
    <recommendedName>
        <fullName evidence="5">DNA breaking-rejoining enzyme</fullName>
    </recommendedName>
</protein>
<dbReference type="PANTHER" id="PTHR34605">
    <property type="entry name" value="PHAGE_INTEGRASE DOMAIN-CONTAINING PROTEIN"/>
    <property type="match status" value="1"/>
</dbReference>
<reference evidence="3 4" key="1">
    <citation type="submission" date="2014-06" db="EMBL/GenBank/DDBJ databases">
        <authorList>
            <consortium name="DOE Joint Genome Institute"/>
            <person name="Kuo A."/>
            <person name="Kohler A."/>
            <person name="Nagy L.G."/>
            <person name="Floudas D."/>
            <person name="Copeland A."/>
            <person name="Barry K.W."/>
            <person name="Cichocki N."/>
            <person name="Veneault-Fourrey C."/>
            <person name="LaButti K."/>
            <person name="Lindquist E.A."/>
            <person name="Lipzen A."/>
            <person name="Lundell T."/>
            <person name="Morin E."/>
            <person name="Murat C."/>
            <person name="Sun H."/>
            <person name="Tunlid A."/>
            <person name="Henrissat B."/>
            <person name="Grigoriev I.V."/>
            <person name="Hibbett D.S."/>
            <person name="Martin F."/>
            <person name="Nordberg H.P."/>
            <person name="Cantor M.N."/>
            <person name="Hua S.X."/>
        </authorList>
    </citation>
    <scope>NUCLEOTIDE SEQUENCE [LARGE SCALE GENOMIC DNA]</scope>
    <source>
        <strain evidence="3 4">ATCC 200175</strain>
    </source>
</reference>
<dbReference type="InterPro" id="IPR052925">
    <property type="entry name" value="Phage_Integrase-like_Recomb"/>
</dbReference>
<dbReference type="Gene3D" id="1.10.150.130">
    <property type="match status" value="1"/>
</dbReference>
<feature type="non-terminal residue" evidence="3">
    <location>
        <position position="1"/>
    </location>
</feature>
<dbReference type="GO" id="GO:0003677">
    <property type="term" value="F:DNA binding"/>
    <property type="evidence" value="ECO:0007669"/>
    <property type="project" value="UniProtKB-KW"/>
</dbReference>
<dbReference type="PANTHER" id="PTHR34605:SF3">
    <property type="entry name" value="P CELL-TYPE AGGLUTINATION PROTEIN MAP4-LIKE-RELATED"/>
    <property type="match status" value="1"/>
</dbReference>
<sequence length="318" mass="35102">SLSSSSLARVNHALDHAWADSTLSKYRNTVTQFLSFCDSENIPTGFRMPASEHLLCAFAASRVGLLAVDTVRNHLAALKAWHIYNNKPWMGSTRLRYVLNGVANLTSSSSKKPPRPPISRSMLVLLTNHLELSNPLDSCCFAAACLAMWAQARLGEILSPWENSFKPTFIVCRSHLLPPFNANGSRKCHLPFTKVAKSRGKDVVICRQHGPSDPIAAINSHLSINPMPPNLPLFSYLSTRGWRCLTRKKLLSRCNAVWSLAGIPSISGHSFRIGGTTELLLAGVPPDVVKALGRWSSDAFLQYWRSLELLAPLHIENL</sequence>
<dbReference type="GO" id="GO:0015074">
    <property type="term" value="P:DNA integration"/>
    <property type="evidence" value="ECO:0007669"/>
    <property type="project" value="InterPro"/>
</dbReference>
<evidence type="ECO:0000256" key="2">
    <source>
        <dbReference type="ARBA" id="ARBA00023172"/>
    </source>
</evidence>
<feature type="non-terminal residue" evidence="3">
    <location>
        <position position="318"/>
    </location>
</feature>
<dbReference type="Gene3D" id="1.10.443.10">
    <property type="entry name" value="Intergrase catalytic core"/>
    <property type="match status" value="1"/>
</dbReference>
<keyword evidence="1" id="KW-0238">DNA-binding</keyword>
<name>A0A0C9TAF4_PAXIN</name>
<gene>
    <name evidence="3" type="ORF">PAXINDRAFT_24640</name>
</gene>
<organism evidence="3 4">
    <name type="scientific">Paxillus involutus ATCC 200175</name>
    <dbReference type="NCBI Taxonomy" id="664439"/>
    <lineage>
        <taxon>Eukaryota</taxon>
        <taxon>Fungi</taxon>
        <taxon>Dikarya</taxon>
        <taxon>Basidiomycota</taxon>
        <taxon>Agaricomycotina</taxon>
        <taxon>Agaricomycetes</taxon>
        <taxon>Agaricomycetidae</taxon>
        <taxon>Boletales</taxon>
        <taxon>Paxilineae</taxon>
        <taxon>Paxillaceae</taxon>
        <taxon>Paxillus</taxon>
    </lineage>
</organism>
<dbReference type="Proteomes" id="UP000053647">
    <property type="component" value="Unassembled WGS sequence"/>
</dbReference>